<gene>
    <name evidence="1" type="ORF">GZ78_19695</name>
</gene>
<organism evidence="1 2">
    <name type="scientific">Endozoicomonas numazuensis</name>
    <dbReference type="NCBI Taxonomy" id="1137799"/>
    <lineage>
        <taxon>Bacteria</taxon>
        <taxon>Pseudomonadati</taxon>
        <taxon>Pseudomonadota</taxon>
        <taxon>Gammaproteobacteria</taxon>
        <taxon>Oceanospirillales</taxon>
        <taxon>Endozoicomonadaceae</taxon>
        <taxon>Endozoicomonas</taxon>
    </lineage>
</organism>
<accession>A0A081NEK8</accession>
<dbReference type="EMBL" id="JOKH01000004">
    <property type="protein sequence ID" value="KEQ16881.1"/>
    <property type="molecule type" value="Genomic_DNA"/>
</dbReference>
<comment type="caution">
    <text evidence="1">The sequence shown here is derived from an EMBL/GenBank/DDBJ whole genome shotgun (WGS) entry which is preliminary data.</text>
</comment>
<dbReference type="AlphaFoldDB" id="A0A081NEK8"/>
<keyword evidence="2" id="KW-1185">Reference proteome</keyword>
<dbReference type="Proteomes" id="UP000028073">
    <property type="component" value="Unassembled WGS sequence"/>
</dbReference>
<name>A0A081NEK8_9GAMM</name>
<proteinExistence type="predicted"/>
<dbReference type="OrthoDB" id="9957047at2"/>
<evidence type="ECO:0000313" key="1">
    <source>
        <dbReference type="EMBL" id="KEQ16881.1"/>
    </source>
</evidence>
<protein>
    <submittedName>
        <fullName evidence="1">Uncharacterized protein</fullName>
    </submittedName>
</protein>
<sequence length="82" mass="9731">MISCVYRINDDRYRDFEIELTPNDSLAIFHLQPSHAWSAYSRADLKTIRTEYSCMESPEYCRFSLSRISAEFIAPLFPWAMR</sequence>
<dbReference type="RefSeq" id="WP_034839110.1">
    <property type="nucleotide sequence ID" value="NZ_JOKH01000004.1"/>
</dbReference>
<reference evidence="1 2" key="1">
    <citation type="submission" date="2014-06" db="EMBL/GenBank/DDBJ databases">
        <title>Whole Genome Sequences of Three Symbiotic Endozoicomonas Bacteria.</title>
        <authorList>
            <person name="Neave M.J."/>
            <person name="Apprill A."/>
            <person name="Voolstra C.R."/>
        </authorList>
    </citation>
    <scope>NUCLEOTIDE SEQUENCE [LARGE SCALE GENOMIC DNA]</scope>
    <source>
        <strain evidence="1 2">DSM 25634</strain>
    </source>
</reference>
<evidence type="ECO:0000313" key="2">
    <source>
        <dbReference type="Proteomes" id="UP000028073"/>
    </source>
</evidence>